<protein>
    <submittedName>
        <fullName evidence="1">WD40-repeat-containing domain protein</fullName>
    </submittedName>
</protein>
<reference evidence="1" key="1">
    <citation type="journal article" date="2021" name="New Phytol.">
        <title>Evolutionary innovations through gain and loss of genes in the ectomycorrhizal Boletales.</title>
        <authorList>
            <person name="Wu G."/>
            <person name="Miyauchi S."/>
            <person name="Morin E."/>
            <person name="Kuo A."/>
            <person name="Drula E."/>
            <person name="Varga T."/>
            <person name="Kohler A."/>
            <person name="Feng B."/>
            <person name="Cao Y."/>
            <person name="Lipzen A."/>
            <person name="Daum C."/>
            <person name="Hundley H."/>
            <person name="Pangilinan J."/>
            <person name="Johnson J."/>
            <person name="Barry K."/>
            <person name="LaButti K."/>
            <person name="Ng V."/>
            <person name="Ahrendt S."/>
            <person name="Min B."/>
            <person name="Choi I.G."/>
            <person name="Park H."/>
            <person name="Plett J.M."/>
            <person name="Magnuson J."/>
            <person name="Spatafora J.W."/>
            <person name="Nagy L.G."/>
            <person name="Henrissat B."/>
            <person name="Grigoriev I.V."/>
            <person name="Yang Z.L."/>
            <person name="Xu J."/>
            <person name="Martin F.M."/>
        </authorList>
    </citation>
    <scope>NUCLEOTIDE SEQUENCE</scope>
    <source>
        <strain evidence="1">ATCC 28755</strain>
    </source>
</reference>
<gene>
    <name evidence="1" type="ORF">BJ138DRAFT_566551</name>
</gene>
<dbReference type="EMBL" id="MU267962">
    <property type="protein sequence ID" value="KAH7906906.1"/>
    <property type="molecule type" value="Genomic_DNA"/>
</dbReference>
<dbReference type="Proteomes" id="UP000790377">
    <property type="component" value="Unassembled WGS sequence"/>
</dbReference>
<evidence type="ECO:0000313" key="2">
    <source>
        <dbReference type="Proteomes" id="UP000790377"/>
    </source>
</evidence>
<name>A0ACB8A0J4_9AGAM</name>
<organism evidence="1 2">
    <name type="scientific">Hygrophoropsis aurantiaca</name>
    <dbReference type="NCBI Taxonomy" id="72124"/>
    <lineage>
        <taxon>Eukaryota</taxon>
        <taxon>Fungi</taxon>
        <taxon>Dikarya</taxon>
        <taxon>Basidiomycota</taxon>
        <taxon>Agaricomycotina</taxon>
        <taxon>Agaricomycetes</taxon>
        <taxon>Agaricomycetidae</taxon>
        <taxon>Boletales</taxon>
        <taxon>Coniophorineae</taxon>
        <taxon>Hygrophoropsidaceae</taxon>
        <taxon>Hygrophoropsis</taxon>
    </lineage>
</organism>
<sequence length="334" mass="35997">MPIFVPYLPLHTLHGHVKSVSCLAFSPTGNRLASGGDDGNVIIWEPDQGKILHRVILHGPVTCIVWDPDDSRTRLFVGCGDGVLTVMETFKAQEPSNSVLTGTKASVYAIAADRYTGHISVGLGSEVHIAKEVGPKKYATFKILPSPEPLPQTSPNADQRIRARALEFMTKGTCLLVAYLNHGVVCWDKETAVQLWCIVPIHSHRLIGHAALSPDEKTVLISNLSDGADLYLVGQSHPSNLFKSPSNSQTNVPVQVIFFGGGNSVLCGSVVGCVHIWNVKTGECEQVLDHSGDIVQAVSAYDSIGRSLIVTATSGTSEKTYIKVWKAQTSMFLS</sequence>
<proteinExistence type="predicted"/>
<accession>A0ACB8A0J4</accession>
<evidence type="ECO:0000313" key="1">
    <source>
        <dbReference type="EMBL" id="KAH7906906.1"/>
    </source>
</evidence>
<comment type="caution">
    <text evidence="1">The sequence shown here is derived from an EMBL/GenBank/DDBJ whole genome shotgun (WGS) entry which is preliminary data.</text>
</comment>
<keyword evidence="2" id="KW-1185">Reference proteome</keyword>